<evidence type="ECO:0000313" key="2">
    <source>
        <dbReference type="Proteomes" id="UP001165064"/>
    </source>
</evidence>
<proteinExistence type="predicted"/>
<keyword evidence="2" id="KW-1185">Reference proteome</keyword>
<gene>
    <name evidence="1" type="ORF">Amon02_000547800</name>
</gene>
<evidence type="ECO:0000313" key="1">
    <source>
        <dbReference type="EMBL" id="GME82375.1"/>
    </source>
</evidence>
<comment type="caution">
    <text evidence="1">The sequence shown here is derived from an EMBL/GenBank/DDBJ whole genome shotgun (WGS) entry which is preliminary data.</text>
</comment>
<sequence>MTNTMRPLSTTSASSRHSNASSLNSTGLLSRMNSLYSNASSTLSINSTNSGYGGANGLSYGNGGRIKLTYSNVSLQSSSSQLSMQSHSNLSNSSKDALLLTPSQKFRINQRRKKQMREAARADQALGAPNSTTNDKIPSQNDLVDDCSDDEYFPDDFPIFDVPFSKSLQSLSDHGRFEFKKPQFMKHIKRLSSNNSSIRSSTSISRGSNKSSPIARASSIFSIGSDLSEISIYNSSLSDENLSNDTKLLIKNEDLRLEETLERVAMLKKFKRVAPAQPSVIGTQSSSSQQSQKPVTPITSPTKTEYLTPTRQTNLPPKDQYESTRHMHDYSNLLEAEISKEQHDLKKHKAQQEKADKQHAKDLKTWKNDVLPHFNKAISQPSTRELWWRGVPESIRQEVWMKQCCILPKEGNSKKSKLDTILDECLDTARVN</sequence>
<protein>
    <submittedName>
        <fullName evidence="1">Unnamed protein product</fullName>
    </submittedName>
</protein>
<accession>A0ACB5T6J4</accession>
<organism evidence="1 2">
    <name type="scientific">Ambrosiozyma monospora</name>
    <name type="common">Yeast</name>
    <name type="synonym">Endomycopsis monosporus</name>
    <dbReference type="NCBI Taxonomy" id="43982"/>
    <lineage>
        <taxon>Eukaryota</taxon>
        <taxon>Fungi</taxon>
        <taxon>Dikarya</taxon>
        <taxon>Ascomycota</taxon>
        <taxon>Saccharomycotina</taxon>
        <taxon>Pichiomycetes</taxon>
        <taxon>Pichiales</taxon>
        <taxon>Pichiaceae</taxon>
        <taxon>Ambrosiozyma</taxon>
    </lineage>
</organism>
<name>A0ACB5T6J4_AMBMO</name>
<reference evidence="1" key="1">
    <citation type="submission" date="2023-04" db="EMBL/GenBank/DDBJ databases">
        <title>Ambrosiozyma monospora NBRC 10751.</title>
        <authorList>
            <person name="Ichikawa N."/>
            <person name="Sato H."/>
            <person name="Tonouchi N."/>
        </authorList>
    </citation>
    <scope>NUCLEOTIDE SEQUENCE</scope>
    <source>
        <strain evidence="1">NBRC 10751</strain>
    </source>
</reference>
<dbReference type="Proteomes" id="UP001165064">
    <property type="component" value="Unassembled WGS sequence"/>
</dbReference>
<dbReference type="EMBL" id="BSXS01004032">
    <property type="protein sequence ID" value="GME82375.1"/>
    <property type="molecule type" value="Genomic_DNA"/>
</dbReference>